<reference evidence="6 7" key="1">
    <citation type="journal article" date="2015" name="Stand. Genomic Sci.">
        <title>Genomic Encyclopedia of Bacterial and Archaeal Type Strains, Phase III: the genomes of soil and plant-associated and newly described type strains.</title>
        <authorList>
            <person name="Whitman W.B."/>
            <person name="Woyke T."/>
            <person name="Klenk H.P."/>
            <person name="Zhou Y."/>
            <person name="Lilburn T.G."/>
            <person name="Beck B.J."/>
            <person name="De Vos P."/>
            <person name="Vandamme P."/>
            <person name="Eisen J.A."/>
            <person name="Garrity G."/>
            <person name="Hugenholtz P."/>
            <person name="Kyrpides N.C."/>
        </authorList>
    </citation>
    <scope>NUCLEOTIDE SEQUENCE [LARGE SCALE GENOMIC DNA]</scope>
    <source>
        <strain evidence="6 7">CV53</strain>
    </source>
</reference>
<dbReference type="InterPro" id="IPR008207">
    <property type="entry name" value="Sig_transdc_His_kin_Hpt_dom"/>
</dbReference>
<keyword evidence="2" id="KW-0597">Phosphoprotein</keyword>
<dbReference type="SUPFAM" id="SSF55073">
    <property type="entry name" value="Nucleotide cyclase"/>
    <property type="match status" value="1"/>
</dbReference>
<gene>
    <name evidence="6" type="ORF">EV146_101367</name>
</gene>
<dbReference type="PROSITE" id="PS50110">
    <property type="entry name" value="RESPONSE_REGULATORY"/>
    <property type="match status" value="2"/>
</dbReference>
<dbReference type="Pfam" id="PF00072">
    <property type="entry name" value="Response_reg"/>
    <property type="match status" value="2"/>
</dbReference>
<evidence type="ECO:0000259" key="3">
    <source>
        <dbReference type="PROSITE" id="PS50110"/>
    </source>
</evidence>
<dbReference type="FunFam" id="3.30.70.270:FF:000001">
    <property type="entry name" value="Diguanylate cyclase domain protein"/>
    <property type="match status" value="1"/>
</dbReference>
<dbReference type="PROSITE" id="PS50894">
    <property type="entry name" value="HPT"/>
    <property type="match status" value="1"/>
</dbReference>
<dbReference type="GO" id="GO:0000160">
    <property type="term" value="P:phosphorelay signal transduction system"/>
    <property type="evidence" value="ECO:0007669"/>
    <property type="project" value="InterPro"/>
</dbReference>
<dbReference type="SUPFAM" id="SSF47226">
    <property type="entry name" value="Histidine-containing phosphotransfer domain, HPT domain"/>
    <property type="match status" value="1"/>
</dbReference>
<feature type="modified residue" description="4-aspartylphosphate" evidence="2">
    <location>
        <position position="161"/>
    </location>
</feature>
<feature type="domain" description="HPt" evidence="5">
    <location>
        <begin position="1"/>
        <end position="97"/>
    </location>
</feature>
<keyword evidence="7" id="KW-1185">Reference proteome</keyword>
<dbReference type="RefSeq" id="WP_132001141.1">
    <property type="nucleotide sequence ID" value="NZ_JABUHM010000006.1"/>
</dbReference>
<dbReference type="InterPro" id="IPR036641">
    <property type="entry name" value="HPT_dom_sf"/>
</dbReference>
<feature type="modified residue" description="Phosphohistidine" evidence="1">
    <location>
        <position position="38"/>
    </location>
</feature>
<dbReference type="InterPro" id="IPR050469">
    <property type="entry name" value="Diguanylate_Cyclase"/>
</dbReference>
<evidence type="ECO:0000259" key="4">
    <source>
        <dbReference type="PROSITE" id="PS50887"/>
    </source>
</evidence>
<dbReference type="PROSITE" id="PS50887">
    <property type="entry name" value="GGDEF"/>
    <property type="match status" value="1"/>
</dbReference>
<dbReference type="InterPro" id="IPR029787">
    <property type="entry name" value="Nucleotide_cyclase"/>
</dbReference>
<dbReference type="CDD" id="cd01949">
    <property type="entry name" value="GGDEF"/>
    <property type="match status" value="1"/>
</dbReference>
<accession>A0A4R2BLU2</accession>
<feature type="domain" description="GGDEF" evidence="4">
    <location>
        <begin position="268"/>
        <end position="401"/>
    </location>
</feature>
<comment type="caution">
    <text evidence="6">The sequence shown here is derived from an EMBL/GenBank/DDBJ whole genome shotgun (WGS) entry which is preliminary data.</text>
</comment>
<dbReference type="InterPro" id="IPR001789">
    <property type="entry name" value="Sig_transdc_resp-reg_receiver"/>
</dbReference>
<dbReference type="PANTHER" id="PTHR45138">
    <property type="entry name" value="REGULATORY COMPONENTS OF SENSORY TRANSDUCTION SYSTEM"/>
    <property type="match status" value="1"/>
</dbReference>
<dbReference type="GO" id="GO:0043709">
    <property type="term" value="P:cell adhesion involved in single-species biofilm formation"/>
    <property type="evidence" value="ECO:0007669"/>
    <property type="project" value="TreeGrafter"/>
</dbReference>
<dbReference type="InterPro" id="IPR000160">
    <property type="entry name" value="GGDEF_dom"/>
</dbReference>
<dbReference type="EMBL" id="SLVV01000001">
    <property type="protein sequence ID" value="TCN28036.1"/>
    <property type="molecule type" value="Genomic_DNA"/>
</dbReference>
<dbReference type="Gene3D" id="3.40.50.2300">
    <property type="match status" value="2"/>
</dbReference>
<protein>
    <submittedName>
        <fullName evidence="6">Diguanylate cyclase (GGDEF)-like protein</fullName>
    </submittedName>
</protein>
<dbReference type="SUPFAM" id="SSF52172">
    <property type="entry name" value="CheY-like"/>
    <property type="match status" value="2"/>
</dbReference>
<dbReference type="Pfam" id="PF00990">
    <property type="entry name" value="GGDEF"/>
    <property type="match status" value="1"/>
</dbReference>
<dbReference type="SMART" id="SM00267">
    <property type="entry name" value="GGDEF"/>
    <property type="match status" value="1"/>
</dbReference>
<dbReference type="InterPro" id="IPR011006">
    <property type="entry name" value="CheY-like_superfamily"/>
</dbReference>
<evidence type="ECO:0000259" key="5">
    <source>
        <dbReference type="PROSITE" id="PS50894"/>
    </source>
</evidence>
<name>A0A4R2BLU2_9BACI</name>
<dbReference type="InterPro" id="IPR043128">
    <property type="entry name" value="Rev_trsase/Diguanyl_cyclase"/>
</dbReference>
<dbReference type="AlphaFoldDB" id="A0A4R2BLU2"/>
<dbReference type="PANTHER" id="PTHR45138:SF9">
    <property type="entry name" value="DIGUANYLATE CYCLASE DGCM-RELATED"/>
    <property type="match status" value="1"/>
</dbReference>
<dbReference type="GO" id="GO:0052621">
    <property type="term" value="F:diguanylate cyclase activity"/>
    <property type="evidence" value="ECO:0007669"/>
    <property type="project" value="TreeGrafter"/>
</dbReference>
<dbReference type="GO" id="GO:1902201">
    <property type="term" value="P:negative regulation of bacterial-type flagellum-dependent cell motility"/>
    <property type="evidence" value="ECO:0007669"/>
    <property type="project" value="TreeGrafter"/>
</dbReference>
<evidence type="ECO:0000256" key="2">
    <source>
        <dbReference type="PROSITE-ProRule" id="PRU00169"/>
    </source>
</evidence>
<dbReference type="GO" id="GO:0005886">
    <property type="term" value="C:plasma membrane"/>
    <property type="evidence" value="ECO:0007669"/>
    <property type="project" value="TreeGrafter"/>
</dbReference>
<organism evidence="6 7">
    <name type="scientific">Mesobacillus foraminis</name>
    <dbReference type="NCBI Taxonomy" id="279826"/>
    <lineage>
        <taxon>Bacteria</taxon>
        <taxon>Bacillati</taxon>
        <taxon>Bacillota</taxon>
        <taxon>Bacilli</taxon>
        <taxon>Bacillales</taxon>
        <taxon>Bacillaceae</taxon>
        <taxon>Mesobacillus</taxon>
    </lineage>
</organism>
<dbReference type="SMART" id="SM00448">
    <property type="entry name" value="REC"/>
    <property type="match status" value="2"/>
</dbReference>
<evidence type="ECO:0000256" key="1">
    <source>
        <dbReference type="PROSITE-ProRule" id="PRU00110"/>
    </source>
</evidence>
<sequence>MEKYKRLLFEKIKNQIADWFDSEVELMISNEEVYRFLHSIKGTSGTLDLRGLYQVSTRLLESIEDRGKSDWDKKTLRDFLYEIISLAYQYEHFNDASAPLPRGDSDTEHVPLIQVIDDDLSMLILLKDALESKGWMVIAHTDPDKAVAQSYDLQADCFIVDINLEGRDGLEFLERMQRNAQYQLVPKIMISVDNSRETRMKAYKLGADDFIEKPIDMEELIVRVGRQLQRKQYVDNLALVDELTKVYNRRFLSNQLERSIQEFRRTRLPFSIAILDIDWFKKINDTFGHPAGDRVLVDLAHFLKEQSRTSDVVFRYGGEEFVILFPKTTESEAVAVLSRLLQGFSSLIFEETDETFSATFSAGVIAVTSASQESADLLRAADQALYEAKESGKSRIVSANKINPESRKKLYVSVIDDDAIIRAMLVKILQGMDMGKFTLDIAAYEDGKTFFASGRLEGDGEHFLILDGIMPVMDGLEVLQKVKQTNDSAHVLMLTGRKSEYDISRALKLGADDYMTKPFSIKELEARIQRLIKRMF</sequence>
<proteinExistence type="predicted"/>
<evidence type="ECO:0000313" key="7">
    <source>
        <dbReference type="Proteomes" id="UP000295689"/>
    </source>
</evidence>
<evidence type="ECO:0000313" key="6">
    <source>
        <dbReference type="EMBL" id="TCN28036.1"/>
    </source>
</evidence>
<feature type="domain" description="Response regulatory" evidence="3">
    <location>
        <begin position="411"/>
        <end position="532"/>
    </location>
</feature>
<feature type="modified residue" description="4-aspartylphosphate" evidence="2">
    <location>
        <position position="467"/>
    </location>
</feature>
<dbReference type="Gene3D" id="3.30.70.270">
    <property type="match status" value="1"/>
</dbReference>
<feature type="domain" description="Response regulatory" evidence="3">
    <location>
        <begin position="112"/>
        <end position="228"/>
    </location>
</feature>
<dbReference type="NCBIfam" id="TIGR00254">
    <property type="entry name" value="GGDEF"/>
    <property type="match status" value="1"/>
</dbReference>
<dbReference type="Proteomes" id="UP000295689">
    <property type="component" value="Unassembled WGS sequence"/>
</dbReference>